<gene>
    <name evidence="7" type="ORF">G7058_08815</name>
</gene>
<evidence type="ECO:0000256" key="1">
    <source>
        <dbReference type="ARBA" id="ARBA00004651"/>
    </source>
</evidence>
<dbReference type="RefSeq" id="WP_166063186.1">
    <property type="nucleotide sequence ID" value="NZ_CP049889.1"/>
</dbReference>
<evidence type="ECO:0000256" key="5">
    <source>
        <dbReference type="ARBA" id="ARBA00023136"/>
    </source>
</evidence>
<dbReference type="InterPro" id="IPR051679">
    <property type="entry name" value="DASS-Related_Transporters"/>
</dbReference>
<evidence type="ECO:0000256" key="3">
    <source>
        <dbReference type="ARBA" id="ARBA00022692"/>
    </source>
</evidence>
<feature type="transmembrane region" description="Helical" evidence="6">
    <location>
        <begin position="449"/>
        <end position="469"/>
    </location>
</feature>
<evidence type="ECO:0000256" key="4">
    <source>
        <dbReference type="ARBA" id="ARBA00022989"/>
    </source>
</evidence>
<feature type="transmembrane region" description="Helical" evidence="6">
    <location>
        <begin position="481"/>
        <end position="499"/>
    </location>
</feature>
<feature type="transmembrane region" description="Helical" evidence="6">
    <location>
        <begin position="175"/>
        <end position="194"/>
    </location>
</feature>
<feature type="transmembrane region" description="Helical" evidence="6">
    <location>
        <begin position="83"/>
        <end position="109"/>
    </location>
</feature>
<dbReference type="Pfam" id="PF03606">
    <property type="entry name" value="DcuC"/>
    <property type="match status" value="1"/>
</dbReference>
<evidence type="ECO:0000313" key="8">
    <source>
        <dbReference type="Proteomes" id="UP000501830"/>
    </source>
</evidence>
<dbReference type="Proteomes" id="UP000501830">
    <property type="component" value="Chromosome"/>
</dbReference>
<evidence type="ECO:0000256" key="6">
    <source>
        <dbReference type="SAM" id="Phobius"/>
    </source>
</evidence>
<feature type="transmembrane region" description="Helical" evidence="6">
    <location>
        <begin position="12"/>
        <end position="32"/>
    </location>
</feature>
<keyword evidence="4 6" id="KW-1133">Transmembrane helix</keyword>
<reference evidence="7 8" key="1">
    <citation type="journal article" date="2017" name="Int. J. Syst. Evol. Microbiol.">
        <title>Jeotgalibaca porci sp. nov. and Jeotgalibaca arthritidis sp. nov., isolated from pigs, and emended description of the genus Jeotgalibaca.</title>
        <authorList>
            <person name="Zamora L."/>
            <person name="Perez-Sancho M."/>
            <person name="Dominguez L."/>
            <person name="Fernandez-Garayzabal J.F."/>
            <person name="Vela A.I."/>
        </authorList>
    </citation>
    <scope>NUCLEOTIDE SEQUENCE [LARGE SCALE GENOMIC DNA]</scope>
    <source>
        <strain evidence="7 8">CCUG 69148</strain>
    </source>
</reference>
<dbReference type="PANTHER" id="PTHR43652">
    <property type="entry name" value="BASIC AMINO ACID ANTIPORTER YFCC-RELATED"/>
    <property type="match status" value="1"/>
</dbReference>
<accession>A0A6G7WIM3</accession>
<feature type="transmembrane region" description="Helical" evidence="6">
    <location>
        <begin position="121"/>
        <end position="139"/>
    </location>
</feature>
<evidence type="ECO:0000256" key="2">
    <source>
        <dbReference type="ARBA" id="ARBA00022475"/>
    </source>
</evidence>
<feature type="transmembrane region" description="Helical" evidence="6">
    <location>
        <begin position="423"/>
        <end position="443"/>
    </location>
</feature>
<feature type="transmembrane region" description="Helical" evidence="6">
    <location>
        <begin position="391"/>
        <end position="411"/>
    </location>
</feature>
<keyword evidence="3 6" id="KW-0812">Transmembrane</keyword>
<dbReference type="GeneID" id="94553382"/>
<sequence length="501" mass="54132">MAETKKRKFKMPTSFTILFIIIVLTAILTWLIPAGQYDLNADGEVLSGTYHLVDAAPQGIWDVLAAPFIGMIGNEATGGAIEISLFILVIGGFLAVVTETGAIDAGISAVIKKNEKNMGRLIWILMFIFALGGSTYGMAEETMPFYALLIPLMVTVGFDSLTAVAVVLVGSGMGVLASTVNPFATGIASAMAGIGLAEGIVPRLVFFLVMYFLGASYVSRYANRVQADPKNSLIYEKMEDQKKEFAVKENMEAMTSKQRTVLILFGLSFAIMIVGLIPWSDLFPSFTFFEDIYYSMQDTPVIGALIGQSFLPFGWWYLNEITVLFFVMSIIIAFVYGIPEDRYIHVFLEGTKDLLSVALICAVARGIQVVMNDGQITATVLYWGEQLLSGLSEGIFIVVTYIFYIPLSFLIPSTSGLAAATMGIMAPLGTFAGVAESLIITAYQSASGLVNLITPTSGVVMGAMAIAGLEITTWWKFMSKLLVMIFAASAVLLVVFALLGM</sequence>
<dbReference type="EMBL" id="CP049889">
    <property type="protein sequence ID" value="QIK52124.1"/>
    <property type="molecule type" value="Genomic_DNA"/>
</dbReference>
<dbReference type="GO" id="GO:0005886">
    <property type="term" value="C:plasma membrane"/>
    <property type="evidence" value="ECO:0007669"/>
    <property type="project" value="UniProtKB-SubCell"/>
</dbReference>
<comment type="subcellular location">
    <subcellularLocation>
        <location evidence="1">Cell membrane</location>
        <topology evidence="1">Multi-pass membrane protein</topology>
    </subcellularLocation>
</comment>
<dbReference type="KEGG" id="jpo:G7058_08815"/>
<keyword evidence="8" id="KW-1185">Reference proteome</keyword>
<dbReference type="InterPro" id="IPR018385">
    <property type="entry name" value="C4_dicarb_anaerob_car-like"/>
</dbReference>
<dbReference type="PANTHER" id="PTHR43652:SF6">
    <property type="entry name" value="ARGININE REPRESSOR"/>
    <property type="match status" value="1"/>
</dbReference>
<protein>
    <submittedName>
        <fullName evidence="7">YfcC family protein</fullName>
    </submittedName>
</protein>
<feature type="transmembrane region" description="Helical" evidence="6">
    <location>
        <begin position="261"/>
        <end position="279"/>
    </location>
</feature>
<organism evidence="7 8">
    <name type="scientific">Jeotgalibaca porci</name>
    <dbReference type="NCBI Taxonomy" id="1868793"/>
    <lineage>
        <taxon>Bacteria</taxon>
        <taxon>Bacillati</taxon>
        <taxon>Bacillota</taxon>
        <taxon>Bacilli</taxon>
        <taxon>Lactobacillales</taxon>
        <taxon>Carnobacteriaceae</taxon>
        <taxon>Jeotgalibaca</taxon>
    </lineage>
</organism>
<evidence type="ECO:0000313" key="7">
    <source>
        <dbReference type="EMBL" id="QIK52124.1"/>
    </source>
</evidence>
<feature type="transmembrane region" description="Helical" evidence="6">
    <location>
        <begin position="315"/>
        <end position="338"/>
    </location>
</feature>
<proteinExistence type="predicted"/>
<dbReference type="AlphaFoldDB" id="A0A6G7WIM3"/>
<feature type="transmembrane region" description="Helical" evidence="6">
    <location>
        <begin position="145"/>
        <end position="168"/>
    </location>
</feature>
<name>A0A6G7WIM3_9LACT</name>
<feature type="transmembrane region" description="Helical" evidence="6">
    <location>
        <begin position="200"/>
        <end position="218"/>
    </location>
</feature>
<keyword evidence="5 6" id="KW-0472">Membrane</keyword>
<keyword evidence="2" id="KW-1003">Cell membrane</keyword>